<sequence>MENNKQLIWGGIVIGAVVLLIGSGVLFADKNSDQPINQVNLGLGGNNSQGGAINVRPVSEQDHILGSAKAPVKIIVYSDLECPFCKRFHFDLLKVAKDFGPEKVAIIYRHFPLDNLHSKARAEAMATECAAEMGGSEKFWQYLDKVYAETPSNNGLDLALLPQFASQIGLDAKTFKACLASNKYADKIEQAVQEAISAGAQGTPYPVIIDTKGKVTALKGALPYENLKQVVSEALK</sequence>
<protein>
    <recommendedName>
        <fullName evidence="7">Thioredoxin domain-containing protein</fullName>
    </recommendedName>
</protein>
<dbReference type="Pfam" id="PF13462">
    <property type="entry name" value="Thioredoxin_4"/>
    <property type="match status" value="1"/>
</dbReference>
<evidence type="ECO:0000256" key="5">
    <source>
        <dbReference type="ARBA" id="ARBA00023284"/>
    </source>
</evidence>
<feature type="transmembrane region" description="Helical" evidence="6">
    <location>
        <begin position="7"/>
        <end position="28"/>
    </location>
</feature>
<evidence type="ECO:0000256" key="1">
    <source>
        <dbReference type="ARBA" id="ARBA00005791"/>
    </source>
</evidence>
<dbReference type="SUPFAM" id="SSF52833">
    <property type="entry name" value="Thioredoxin-like"/>
    <property type="match status" value="1"/>
</dbReference>
<dbReference type="GO" id="GO:0016491">
    <property type="term" value="F:oxidoreductase activity"/>
    <property type="evidence" value="ECO:0007669"/>
    <property type="project" value="UniProtKB-KW"/>
</dbReference>
<proteinExistence type="inferred from homology"/>
<evidence type="ECO:0000256" key="2">
    <source>
        <dbReference type="ARBA" id="ARBA00022729"/>
    </source>
</evidence>
<dbReference type="PROSITE" id="PS51352">
    <property type="entry name" value="THIOREDOXIN_2"/>
    <property type="match status" value="1"/>
</dbReference>
<keyword evidence="6" id="KW-1133">Transmembrane helix</keyword>
<keyword evidence="2" id="KW-0732">Signal</keyword>
<dbReference type="Proteomes" id="UP000176222">
    <property type="component" value="Unassembled WGS sequence"/>
</dbReference>
<keyword evidence="4" id="KW-1015">Disulfide bond</keyword>
<organism evidence="8 9">
    <name type="scientific">Candidatus Vogelbacteria bacterium RIFOXYB1_FULL_42_16</name>
    <dbReference type="NCBI Taxonomy" id="1802436"/>
    <lineage>
        <taxon>Bacteria</taxon>
        <taxon>Candidatus Vogeliibacteriota</taxon>
    </lineage>
</organism>
<dbReference type="EMBL" id="MHTH01000015">
    <property type="protein sequence ID" value="OHA58059.1"/>
    <property type="molecule type" value="Genomic_DNA"/>
</dbReference>
<keyword evidence="6" id="KW-0812">Transmembrane</keyword>
<dbReference type="PANTHER" id="PTHR13887:SF14">
    <property type="entry name" value="DISULFIDE BOND FORMATION PROTEIN D"/>
    <property type="match status" value="1"/>
</dbReference>
<evidence type="ECO:0000256" key="6">
    <source>
        <dbReference type="SAM" id="Phobius"/>
    </source>
</evidence>
<evidence type="ECO:0000313" key="8">
    <source>
        <dbReference type="EMBL" id="OHA58059.1"/>
    </source>
</evidence>
<name>A0A1G2QD96_9BACT</name>
<feature type="domain" description="Thioredoxin" evidence="7">
    <location>
        <begin position="25"/>
        <end position="236"/>
    </location>
</feature>
<evidence type="ECO:0000259" key="7">
    <source>
        <dbReference type="PROSITE" id="PS51352"/>
    </source>
</evidence>
<evidence type="ECO:0000313" key="9">
    <source>
        <dbReference type="Proteomes" id="UP000176222"/>
    </source>
</evidence>
<dbReference type="InterPro" id="IPR036249">
    <property type="entry name" value="Thioredoxin-like_sf"/>
</dbReference>
<keyword evidence="6" id="KW-0472">Membrane</keyword>
<accession>A0A1G2QD96</accession>
<comment type="similarity">
    <text evidence="1">Belongs to the thioredoxin family. DsbA subfamily.</text>
</comment>
<dbReference type="InterPro" id="IPR012336">
    <property type="entry name" value="Thioredoxin-like_fold"/>
</dbReference>
<dbReference type="Gene3D" id="3.40.30.10">
    <property type="entry name" value="Glutaredoxin"/>
    <property type="match status" value="1"/>
</dbReference>
<keyword evidence="5" id="KW-0676">Redox-active center</keyword>
<gene>
    <name evidence="8" type="ORF">A2370_01715</name>
</gene>
<dbReference type="STRING" id="1802436.A2370_01715"/>
<dbReference type="InterPro" id="IPR013766">
    <property type="entry name" value="Thioredoxin_domain"/>
</dbReference>
<evidence type="ECO:0000256" key="3">
    <source>
        <dbReference type="ARBA" id="ARBA00023002"/>
    </source>
</evidence>
<evidence type="ECO:0000256" key="4">
    <source>
        <dbReference type="ARBA" id="ARBA00023157"/>
    </source>
</evidence>
<reference evidence="8 9" key="1">
    <citation type="journal article" date="2016" name="Nat. Commun.">
        <title>Thousands of microbial genomes shed light on interconnected biogeochemical processes in an aquifer system.</title>
        <authorList>
            <person name="Anantharaman K."/>
            <person name="Brown C.T."/>
            <person name="Hug L.A."/>
            <person name="Sharon I."/>
            <person name="Castelle C.J."/>
            <person name="Probst A.J."/>
            <person name="Thomas B.C."/>
            <person name="Singh A."/>
            <person name="Wilkins M.J."/>
            <person name="Karaoz U."/>
            <person name="Brodie E.L."/>
            <person name="Williams K.H."/>
            <person name="Hubbard S.S."/>
            <person name="Banfield J.F."/>
        </authorList>
    </citation>
    <scope>NUCLEOTIDE SEQUENCE [LARGE SCALE GENOMIC DNA]</scope>
</reference>
<comment type="caution">
    <text evidence="8">The sequence shown here is derived from an EMBL/GenBank/DDBJ whole genome shotgun (WGS) entry which is preliminary data.</text>
</comment>
<keyword evidence="3" id="KW-0560">Oxidoreductase</keyword>
<dbReference type="AlphaFoldDB" id="A0A1G2QD96"/>
<dbReference type="PANTHER" id="PTHR13887">
    <property type="entry name" value="GLUTATHIONE S-TRANSFERASE KAPPA"/>
    <property type="match status" value="1"/>
</dbReference>